<keyword evidence="2" id="KW-0325">Glycoprotein</keyword>
<dbReference type="InterPro" id="IPR003137">
    <property type="entry name" value="PA_domain"/>
</dbReference>
<keyword evidence="5" id="KW-1185">Reference proteome</keyword>
<dbReference type="AlphaFoldDB" id="A0ABD1MWD2"/>
<sequence>MKIHSQSESFPLGCYFALNIWNAKQAGAATVLVIDNIDEALITMDFPDECDDDRLVADGFMKNISIPSALIEKTLGDMLKEA</sequence>
<evidence type="ECO:0000313" key="4">
    <source>
        <dbReference type="EMBL" id="KAL2340137.1"/>
    </source>
</evidence>
<dbReference type="PANTHER" id="PTHR22702">
    <property type="entry name" value="PROTEASE-ASSOCIATED DOMAIN-CONTAINING PROTEIN"/>
    <property type="match status" value="1"/>
</dbReference>
<feature type="domain" description="PA" evidence="3">
    <location>
        <begin position="13"/>
        <end position="78"/>
    </location>
</feature>
<accession>A0ABD1MWD2</accession>
<comment type="caution">
    <text evidence="4">The sequence shown here is derived from an EMBL/GenBank/DDBJ whole genome shotgun (WGS) entry which is preliminary data.</text>
</comment>
<name>A0ABD1MWD2_9FABA</name>
<protein>
    <recommendedName>
        <fullName evidence="3">PA domain-containing protein</fullName>
    </recommendedName>
</protein>
<keyword evidence="1" id="KW-0732">Signal</keyword>
<dbReference type="PANTHER" id="PTHR22702:SF4">
    <property type="entry name" value="VACUOLAR-SORTING RECEPTOR 6-LIKE"/>
    <property type="match status" value="1"/>
</dbReference>
<gene>
    <name evidence="4" type="ORF">Fmac_008077</name>
</gene>
<dbReference type="Pfam" id="PF02225">
    <property type="entry name" value="PA"/>
    <property type="match status" value="1"/>
</dbReference>
<evidence type="ECO:0000313" key="5">
    <source>
        <dbReference type="Proteomes" id="UP001603857"/>
    </source>
</evidence>
<proteinExistence type="predicted"/>
<reference evidence="4 5" key="1">
    <citation type="submission" date="2024-08" db="EMBL/GenBank/DDBJ databases">
        <title>Insights into the chromosomal genome structure of Flemingia macrophylla.</title>
        <authorList>
            <person name="Ding Y."/>
            <person name="Zhao Y."/>
            <person name="Bi W."/>
            <person name="Wu M."/>
            <person name="Zhao G."/>
            <person name="Gong Y."/>
            <person name="Li W."/>
            <person name="Zhang P."/>
        </authorList>
    </citation>
    <scope>NUCLEOTIDE SEQUENCE [LARGE SCALE GENOMIC DNA]</scope>
    <source>
        <strain evidence="4">DYQJB</strain>
        <tissue evidence="4">Leaf</tissue>
    </source>
</reference>
<dbReference type="Gene3D" id="3.50.30.30">
    <property type="match status" value="1"/>
</dbReference>
<dbReference type="EMBL" id="JBGMDY010000003">
    <property type="protein sequence ID" value="KAL2340137.1"/>
    <property type="molecule type" value="Genomic_DNA"/>
</dbReference>
<evidence type="ECO:0000256" key="1">
    <source>
        <dbReference type="ARBA" id="ARBA00022729"/>
    </source>
</evidence>
<dbReference type="Proteomes" id="UP001603857">
    <property type="component" value="Unassembled WGS sequence"/>
</dbReference>
<organism evidence="4 5">
    <name type="scientific">Flemingia macrophylla</name>
    <dbReference type="NCBI Taxonomy" id="520843"/>
    <lineage>
        <taxon>Eukaryota</taxon>
        <taxon>Viridiplantae</taxon>
        <taxon>Streptophyta</taxon>
        <taxon>Embryophyta</taxon>
        <taxon>Tracheophyta</taxon>
        <taxon>Spermatophyta</taxon>
        <taxon>Magnoliopsida</taxon>
        <taxon>eudicotyledons</taxon>
        <taxon>Gunneridae</taxon>
        <taxon>Pentapetalae</taxon>
        <taxon>rosids</taxon>
        <taxon>fabids</taxon>
        <taxon>Fabales</taxon>
        <taxon>Fabaceae</taxon>
        <taxon>Papilionoideae</taxon>
        <taxon>50 kb inversion clade</taxon>
        <taxon>NPAAA clade</taxon>
        <taxon>indigoferoid/millettioid clade</taxon>
        <taxon>Phaseoleae</taxon>
        <taxon>Flemingia</taxon>
    </lineage>
</organism>
<evidence type="ECO:0000259" key="3">
    <source>
        <dbReference type="Pfam" id="PF02225"/>
    </source>
</evidence>
<evidence type="ECO:0000256" key="2">
    <source>
        <dbReference type="ARBA" id="ARBA00023180"/>
    </source>
</evidence>